<dbReference type="PROSITE" id="PS51318">
    <property type="entry name" value="TAT"/>
    <property type="match status" value="1"/>
</dbReference>
<dbReference type="AlphaFoldDB" id="A0AAJ1TRP2"/>
<dbReference type="Proteomes" id="UP001223420">
    <property type="component" value="Unassembled WGS sequence"/>
</dbReference>
<reference evidence="1" key="1">
    <citation type="submission" date="2023-07" db="EMBL/GenBank/DDBJ databases">
        <title>Genomic Encyclopedia of Type Strains, Phase IV (KMG-IV): sequencing the most valuable type-strain genomes for metagenomic binning, comparative biology and taxonomic classification.</title>
        <authorList>
            <person name="Goeker M."/>
        </authorList>
    </citation>
    <scope>NUCLEOTIDE SEQUENCE</scope>
    <source>
        <strain evidence="1">DSM 19569</strain>
    </source>
</reference>
<dbReference type="InterPro" id="IPR027396">
    <property type="entry name" value="DsrEFH-like"/>
</dbReference>
<dbReference type="Gene3D" id="3.40.1260.10">
    <property type="entry name" value="DsrEFH-like"/>
    <property type="match status" value="1"/>
</dbReference>
<gene>
    <name evidence="1" type="ORF">QO001_004550</name>
</gene>
<evidence type="ECO:0000313" key="2">
    <source>
        <dbReference type="Proteomes" id="UP001223420"/>
    </source>
</evidence>
<dbReference type="InterPro" id="IPR006311">
    <property type="entry name" value="TAT_signal"/>
</dbReference>
<proteinExistence type="predicted"/>
<dbReference type="EMBL" id="JAUSWL010000009">
    <property type="protein sequence ID" value="MDQ0545606.1"/>
    <property type="molecule type" value="Genomic_DNA"/>
</dbReference>
<dbReference type="RefSeq" id="WP_007562690.1">
    <property type="nucleotide sequence ID" value="NZ_JAJALK010000010.1"/>
</dbReference>
<sequence>MNPERRTLFALGAGLAAGLAEARSATTAGAAESPEGARTLGALSECLAKAPRRREFKSVPMILDRPDLWDHEALSAVIAYRGGPRQVWDNTEIGGPWLNLMRNALNNQVWSFRHPDFLAASATHGSANIALYDQAMWDKYQLTKLAGEAFAINTLIVAKKAAQADAASFEDPAGVFSPENNSIPALMARGVVFLSCHNAIWEQAAALIKRDLNPDKLSHDALAAELTNHLIPGVVLTPGAVGTLPELQQAGFHYAK</sequence>
<protein>
    <submittedName>
        <fullName evidence="1">Intracellular sulfur oxidation DsrE/DsrF family protein</fullName>
    </submittedName>
</protein>
<evidence type="ECO:0000313" key="1">
    <source>
        <dbReference type="EMBL" id="MDQ0545606.1"/>
    </source>
</evidence>
<accession>A0AAJ1TRP2</accession>
<organism evidence="1 2">
    <name type="scientific">Methylobacterium brachiatum</name>
    <dbReference type="NCBI Taxonomy" id="269660"/>
    <lineage>
        <taxon>Bacteria</taxon>
        <taxon>Pseudomonadati</taxon>
        <taxon>Pseudomonadota</taxon>
        <taxon>Alphaproteobacteria</taxon>
        <taxon>Hyphomicrobiales</taxon>
        <taxon>Methylobacteriaceae</taxon>
        <taxon>Methylobacterium</taxon>
    </lineage>
</organism>
<name>A0AAJ1TRP2_9HYPH</name>
<comment type="caution">
    <text evidence="1">The sequence shown here is derived from an EMBL/GenBank/DDBJ whole genome shotgun (WGS) entry which is preliminary data.</text>
</comment>